<protein>
    <submittedName>
        <fullName evidence="1">Uncharacterized protein</fullName>
    </submittedName>
</protein>
<evidence type="ECO:0000313" key="2">
    <source>
        <dbReference type="Proteomes" id="UP000437562"/>
    </source>
</evidence>
<dbReference type="EMBL" id="CABWMC010000012">
    <property type="protein sequence ID" value="VXC03298.1"/>
    <property type="molecule type" value="Genomic_DNA"/>
</dbReference>
<dbReference type="Proteomes" id="UP000437562">
    <property type="component" value="Unassembled WGS sequence"/>
</dbReference>
<dbReference type="AlphaFoldDB" id="A0A653VAK4"/>
<gene>
    <name evidence="1" type="ORF">BACI71_20103</name>
</gene>
<accession>A0A653VAK4</accession>
<proteinExistence type="predicted"/>
<sequence>MKKNQLFLKRNQLLFKRNQLLQSNVDILGFQHLFVIGEHLLKRTKESYYSELYKIINEKVQSTVVNTEAVLFVMLV</sequence>
<evidence type="ECO:0000313" key="1">
    <source>
        <dbReference type="EMBL" id="VXC03298.1"/>
    </source>
</evidence>
<organism evidence="1 2">
    <name type="scientific">Bacillus mycoides</name>
    <dbReference type="NCBI Taxonomy" id="1405"/>
    <lineage>
        <taxon>Bacteria</taxon>
        <taxon>Bacillati</taxon>
        <taxon>Bacillota</taxon>
        <taxon>Bacilli</taxon>
        <taxon>Bacillales</taxon>
        <taxon>Bacillaceae</taxon>
        <taxon>Bacillus</taxon>
        <taxon>Bacillus cereus group</taxon>
    </lineage>
</organism>
<reference evidence="1 2" key="1">
    <citation type="submission" date="2019-10" db="EMBL/GenBank/DDBJ databases">
        <authorList>
            <person name="Karimi E."/>
        </authorList>
    </citation>
    <scope>NUCLEOTIDE SEQUENCE [LARGE SCALE GENOMIC DNA]</scope>
    <source>
        <strain evidence="1">Bacillus sp. 71</strain>
    </source>
</reference>
<name>A0A653VAK4_BACMY</name>